<keyword evidence="4" id="KW-1185">Reference proteome</keyword>
<organism evidence="3 4">
    <name type="scientific">Diatraea saccharalis</name>
    <name type="common">sugarcane borer</name>
    <dbReference type="NCBI Taxonomy" id="40085"/>
    <lineage>
        <taxon>Eukaryota</taxon>
        <taxon>Metazoa</taxon>
        <taxon>Ecdysozoa</taxon>
        <taxon>Arthropoda</taxon>
        <taxon>Hexapoda</taxon>
        <taxon>Insecta</taxon>
        <taxon>Pterygota</taxon>
        <taxon>Neoptera</taxon>
        <taxon>Endopterygota</taxon>
        <taxon>Lepidoptera</taxon>
        <taxon>Glossata</taxon>
        <taxon>Ditrysia</taxon>
        <taxon>Pyraloidea</taxon>
        <taxon>Crambidae</taxon>
        <taxon>Crambinae</taxon>
        <taxon>Diatraea</taxon>
    </lineage>
</organism>
<evidence type="ECO:0000313" key="3">
    <source>
        <dbReference type="EMBL" id="CAG9789620.1"/>
    </source>
</evidence>
<keyword evidence="1" id="KW-0175">Coiled coil</keyword>
<dbReference type="EMBL" id="OU893351">
    <property type="protein sequence ID" value="CAG9789620.1"/>
    <property type="molecule type" value="Genomic_DNA"/>
</dbReference>
<feature type="region of interest" description="Disordered" evidence="2">
    <location>
        <begin position="37"/>
        <end position="70"/>
    </location>
</feature>
<evidence type="ECO:0000256" key="1">
    <source>
        <dbReference type="SAM" id="Coils"/>
    </source>
</evidence>
<feature type="compositionally biased region" description="Basic and acidic residues" evidence="2">
    <location>
        <begin position="44"/>
        <end position="67"/>
    </location>
</feature>
<accession>A0A9N9WEG5</accession>
<gene>
    <name evidence="3" type="ORF">DIATSA_LOCUS7339</name>
</gene>
<protein>
    <submittedName>
        <fullName evidence="3">Uncharacterized protein</fullName>
    </submittedName>
</protein>
<sequence length="160" mass="19214">MGKKKLLHEREMERLQLEAQRIELSRQQLLRRDERVVRPNQQEVRPDELELRPDEQEVRPIAERRSEQPPSVRSYFRFRRNRRGQQTVMMEPTGLQQLEALSNKMVAVMEKYPFNPPNETNFVKVMDLLRCQYNLNFIVLCEKCGGIHRTRNEELVAPER</sequence>
<name>A0A9N9WEG5_9NEOP</name>
<evidence type="ECO:0000313" key="4">
    <source>
        <dbReference type="Proteomes" id="UP001153714"/>
    </source>
</evidence>
<dbReference type="AlphaFoldDB" id="A0A9N9WEG5"/>
<dbReference type="OrthoDB" id="7435843at2759"/>
<proteinExistence type="predicted"/>
<dbReference type="Proteomes" id="UP001153714">
    <property type="component" value="Chromosome 20"/>
</dbReference>
<feature type="coiled-coil region" evidence="1">
    <location>
        <begin position="5"/>
        <end position="32"/>
    </location>
</feature>
<evidence type="ECO:0000256" key="2">
    <source>
        <dbReference type="SAM" id="MobiDB-lite"/>
    </source>
</evidence>
<reference evidence="3" key="2">
    <citation type="submission" date="2022-10" db="EMBL/GenBank/DDBJ databases">
        <authorList>
            <consortium name="ENA_rothamsted_submissions"/>
            <consortium name="culmorum"/>
            <person name="King R."/>
        </authorList>
    </citation>
    <scope>NUCLEOTIDE SEQUENCE</scope>
</reference>
<reference evidence="3" key="1">
    <citation type="submission" date="2021-12" db="EMBL/GenBank/DDBJ databases">
        <authorList>
            <person name="King R."/>
        </authorList>
    </citation>
    <scope>NUCLEOTIDE SEQUENCE</scope>
</reference>